<proteinExistence type="predicted"/>
<dbReference type="EMBL" id="WJXW01000003">
    <property type="protein sequence ID" value="KAF9738226.1"/>
    <property type="molecule type" value="Genomic_DNA"/>
</dbReference>
<name>A0A9P6GMZ6_9PLEO</name>
<reference evidence="1" key="1">
    <citation type="journal article" date="2020" name="Mol. Plant Microbe Interact.">
        <title>Genome Sequence of the Biocontrol Agent Coniothyrium minitans strain Conio (IMI 134523).</title>
        <authorList>
            <person name="Patel D."/>
            <person name="Shittu T.A."/>
            <person name="Baroncelli R."/>
            <person name="Muthumeenakshi S."/>
            <person name="Osborne T.H."/>
            <person name="Janganan T.K."/>
            <person name="Sreenivasaprasad S."/>
        </authorList>
    </citation>
    <scope>NUCLEOTIDE SEQUENCE</scope>
    <source>
        <strain evidence="1">Conio</strain>
    </source>
</reference>
<evidence type="ECO:0000313" key="2">
    <source>
        <dbReference type="Proteomes" id="UP000756921"/>
    </source>
</evidence>
<keyword evidence="2" id="KW-1185">Reference proteome</keyword>
<organism evidence="1 2">
    <name type="scientific">Paraphaeosphaeria minitans</name>
    <dbReference type="NCBI Taxonomy" id="565426"/>
    <lineage>
        <taxon>Eukaryota</taxon>
        <taxon>Fungi</taxon>
        <taxon>Dikarya</taxon>
        <taxon>Ascomycota</taxon>
        <taxon>Pezizomycotina</taxon>
        <taxon>Dothideomycetes</taxon>
        <taxon>Pleosporomycetidae</taxon>
        <taxon>Pleosporales</taxon>
        <taxon>Massarineae</taxon>
        <taxon>Didymosphaeriaceae</taxon>
        <taxon>Paraphaeosphaeria</taxon>
    </lineage>
</organism>
<protein>
    <submittedName>
        <fullName evidence="1">Uncharacterized protein</fullName>
    </submittedName>
</protein>
<comment type="caution">
    <text evidence="1">The sequence shown here is derived from an EMBL/GenBank/DDBJ whole genome shotgun (WGS) entry which is preliminary data.</text>
</comment>
<gene>
    <name evidence="1" type="ORF">PMIN01_03509</name>
</gene>
<evidence type="ECO:0000313" key="1">
    <source>
        <dbReference type="EMBL" id="KAF9738226.1"/>
    </source>
</evidence>
<accession>A0A9P6GMZ6</accession>
<dbReference type="AlphaFoldDB" id="A0A9P6GMZ6"/>
<sequence length="48" mass="5578">MALHSLSFGGTCWLWVDIEGRWRDHSSYIAYISRWISTTTCCSISHSR</sequence>
<dbReference type="Proteomes" id="UP000756921">
    <property type="component" value="Unassembled WGS sequence"/>
</dbReference>